<name>A0A8A2VH84_9EURY</name>
<dbReference type="InterPro" id="IPR011674">
    <property type="entry name" value="DUF1616"/>
</dbReference>
<feature type="transmembrane region" description="Helical" evidence="1">
    <location>
        <begin position="98"/>
        <end position="116"/>
    </location>
</feature>
<dbReference type="Pfam" id="PF07760">
    <property type="entry name" value="DUF1616"/>
    <property type="match status" value="1"/>
</dbReference>
<feature type="transmembrane region" description="Helical" evidence="1">
    <location>
        <begin position="46"/>
        <end position="68"/>
    </location>
</feature>
<keyword evidence="4" id="KW-1185">Reference proteome</keyword>
<dbReference type="Proteomes" id="UP000663203">
    <property type="component" value="Chromosome"/>
</dbReference>
<gene>
    <name evidence="3" type="ORF">J0X25_03415</name>
</gene>
<feature type="transmembrane region" description="Helical" evidence="1">
    <location>
        <begin position="181"/>
        <end position="202"/>
    </location>
</feature>
<feature type="transmembrane region" description="Helical" evidence="1">
    <location>
        <begin position="20"/>
        <end position="40"/>
    </location>
</feature>
<evidence type="ECO:0000313" key="3">
    <source>
        <dbReference type="EMBL" id="QSX00028.1"/>
    </source>
</evidence>
<evidence type="ECO:0000259" key="2">
    <source>
        <dbReference type="Pfam" id="PF07760"/>
    </source>
</evidence>
<keyword evidence="1" id="KW-1133">Transmembrane helix</keyword>
<dbReference type="InterPro" id="IPR014495">
    <property type="entry name" value="UCP018671"/>
</dbReference>
<keyword evidence="1" id="KW-0812">Transmembrane</keyword>
<sequence length="340" mass="36859">MRTAGSDDQSRSDARRPIPVDLAGVVVLTIAVNVAVFAPILRETPLRIPLGLVLLLFLPGYAAIAAVFPERVDTTDESTSDTLSVVTLPASITPLERIVFSFGASIALVPLIGLLLDATPWGIRLVPMLLAVSVSTLAVTGLAIGRRWSVPEANRFRIPYGSWMAAMRAELRAFDRARDGLVLFVLVGAVIFASGSVAYAVAGPSQSGQYSSVTLATETGDGELVTEEYPTDLERGESGEVVLSIDNDEQETVTYTVVAVEQRVTSNGDEITVQEQRELERFEERVEHGQTWTRTHEFEPTMAGQDTRIVWLVYLDGSIPNEPSTANAAYHVQLTVDVTE</sequence>
<dbReference type="EMBL" id="CP071462">
    <property type="protein sequence ID" value="QSX00028.1"/>
    <property type="molecule type" value="Genomic_DNA"/>
</dbReference>
<dbReference type="KEGG" id="hakz:J0X25_03415"/>
<dbReference type="GeneID" id="63186322"/>
<protein>
    <submittedName>
        <fullName evidence="3">DUF1616 domain-containing protein</fullName>
    </submittedName>
</protein>
<reference evidence="3 4" key="1">
    <citation type="submission" date="2021-03" db="EMBL/GenBank/DDBJ databases">
        <title>Haloterrigena longa sp. nov. and Haloterrigena limicola sp. nov., extremely halophilic archaea isolated from a salt lake.</title>
        <authorList>
            <person name="Henglin C."/>
        </authorList>
    </citation>
    <scope>NUCLEOTIDE SEQUENCE [LARGE SCALE GENOMIC DNA]</scope>
    <source>
        <strain evidence="3 4">KZCA68</strain>
    </source>
</reference>
<evidence type="ECO:0000313" key="4">
    <source>
        <dbReference type="Proteomes" id="UP000663203"/>
    </source>
</evidence>
<proteinExistence type="predicted"/>
<dbReference type="AlphaFoldDB" id="A0A8A2VH84"/>
<dbReference type="RefSeq" id="WP_207289682.1">
    <property type="nucleotide sequence ID" value="NZ_CP071462.1"/>
</dbReference>
<feature type="transmembrane region" description="Helical" evidence="1">
    <location>
        <begin position="122"/>
        <end position="145"/>
    </location>
</feature>
<evidence type="ECO:0000256" key="1">
    <source>
        <dbReference type="SAM" id="Phobius"/>
    </source>
</evidence>
<organism evidence="3 4">
    <name type="scientific">Haloterrigena alkaliphila</name>
    <dbReference type="NCBI Taxonomy" id="2816475"/>
    <lineage>
        <taxon>Archaea</taxon>
        <taxon>Methanobacteriati</taxon>
        <taxon>Methanobacteriota</taxon>
        <taxon>Stenosarchaea group</taxon>
        <taxon>Halobacteria</taxon>
        <taxon>Halobacteriales</taxon>
        <taxon>Natrialbaceae</taxon>
        <taxon>Haloterrigena</taxon>
    </lineage>
</organism>
<accession>A0A8A2VH84</accession>
<keyword evidence="1" id="KW-0472">Membrane</keyword>
<feature type="domain" description="DUF1616" evidence="2">
    <location>
        <begin position="25"/>
        <end position="337"/>
    </location>
</feature>
<dbReference type="PIRSF" id="PIRSF018671">
    <property type="entry name" value="UCP018671"/>
    <property type="match status" value="1"/>
</dbReference>